<gene>
    <name evidence="1" type="ORF">TTAC_LOCUS274</name>
</gene>
<dbReference type="EMBL" id="UYWX01000019">
    <property type="protein sequence ID" value="VDM16180.1"/>
    <property type="molecule type" value="Genomic_DNA"/>
</dbReference>
<keyword evidence="2" id="KW-1185">Reference proteome</keyword>
<sequence>MTAASQSYSLRAQNRQWRIEIPEFNNREDELKSQYFQFGYYVPLERRWQSYQRHRSLPPCTLRDAIDIQRENDYIQLKHSQDKCKSMHSILSIVVSADHRFPTVADQILLSVMEYCPNYKYNLLCAL</sequence>
<dbReference type="OrthoDB" id="6038751at2759"/>
<protein>
    <submittedName>
        <fullName evidence="3">PUM-HD domain-containing protein</fullName>
    </submittedName>
</protein>
<accession>A0A0R3WI65</accession>
<evidence type="ECO:0000313" key="2">
    <source>
        <dbReference type="Proteomes" id="UP000274429"/>
    </source>
</evidence>
<dbReference type="AlphaFoldDB" id="A0A0R3WI65"/>
<evidence type="ECO:0000313" key="1">
    <source>
        <dbReference type="EMBL" id="VDM16180.1"/>
    </source>
</evidence>
<proteinExistence type="predicted"/>
<reference evidence="3" key="1">
    <citation type="submission" date="2017-02" db="UniProtKB">
        <authorList>
            <consortium name="WormBaseParasite"/>
        </authorList>
    </citation>
    <scope>IDENTIFICATION</scope>
</reference>
<reference evidence="1 2" key="2">
    <citation type="submission" date="2018-11" db="EMBL/GenBank/DDBJ databases">
        <authorList>
            <consortium name="Pathogen Informatics"/>
        </authorList>
    </citation>
    <scope>NUCLEOTIDE SEQUENCE [LARGE SCALE GENOMIC DNA]</scope>
</reference>
<organism evidence="3">
    <name type="scientific">Hydatigena taeniaeformis</name>
    <name type="common">Feline tapeworm</name>
    <name type="synonym">Taenia taeniaeformis</name>
    <dbReference type="NCBI Taxonomy" id="6205"/>
    <lineage>
        <taxon>Eukaryota</taxon>
        <taxon>Metazoa</taxon>
        <taxon>Spiralia</taxon>
        <taxon>Lophotrochozoa</taxon>
        <taxon>Platyhelminthes</taxon>
        <taxon>Cestoda</taxon>
        <taxon>Eucestoda</taxon>
        <taxon>Cyclophyllidea</taxon>
        <taxon>Taeniidae</taxon>
        <taxon>Hydatigera</taxon>
    </lineage>
</organism>
<dbReference type="WBParaSite" id="TTAC_0000027301-mRNA-1">
    <property type="protein sequence ID" value="TTAC_0000027301-mRNA-1"/>
    <property type="gene ID" value="TTAC_0000027301"/>
</dbReference>
<evidence type="ECO:0000313" key="3">
    <source>
        <dbReference type="WBParaSite" id="TTAC_0000027301-mRNA-1"/>
    </source>
</evidence>
<name>A0A0R3WI65_HYDTA</name>
<dbReference type="Proteomes" id="UP000274429">
    <property type="component" value="Unassembled WGS sequence"/>
</dbReference>